<evidence type="ECO:0000256" key="2">
    <source>
        <dbReference type="SAM" id="Phobius"/>
    </source>
</evidence>
<feature type="compositionally biased region" description="Low complexity" evidence="1">
    <location>
        <begin position="201"/>
        <end position="218"/>
    </location>
</feature>
<evidence type="ECO:0000313" key="4">
    <source>
        <dbReference type="Proteomes" id="UP000623467"/>
    </source>
</evidence>
<dbReference type="Proteomes" id="UP000623467">
    <property type="component" value="Unassembled WGS sequence"/>
</dbReference>
<feature type="compositionally biased region" description="Polar residues" evidence="1">
    <location>
        <begin position="158"/>
        <end position="168"/>
    </location>
</feature>
<protein>
    <submittedName>
        <fullName evidence="3">Uncharacterized protein</fullName>
    </submittedName>
</protein>
<proteinExistence type="predicted"/>
<keyword evidence="2" id="KW-1133">Transmembrane helix</keyword>
<keyword evidence="2" id="KW-0472">Membrane</keyword>
<evidence type="ECO:0000256" key="1">
    <source>
        <dbReference type="SAM" id="MobiDB-lite"/>
    </source>
</evidence>
<name>A0A8H6XRA6_9AGAR</name>
<feature type="compositionally biased region" description="Acidic residues" evidence="1">
    <location>
        <begin position="110"/>
        <end position="120"/>
    </location>
</feature>
<feature type="region of interest" description="Disordered" evidence="1">
    <location>
        <begin position="386"/>
        <end position="417"/>
    </location>
</feature>
<keyword evidence="2" id="KW-0812">Transmembrane</keyword>
<keyword evidence="4" id="KW-1185">Reference proteome</keyword>
<accession>A0A8H6XRA6</accession>
<sequence length="456" mass="47675">MEHMGMIDGIHAIAKQDQSFPFRHSCILLPSSRRARRHPLSFSMASLAGRPPFATEPSSPQPRTRGPQQPPAKRTSAHDVYDNYLAPGEGAGNRNSGIDALGMGFMNSNMDDDSDDDDEEDMRRGGNSSVPSTPSKHAALAAATGVSPSKGEMPPPQYLNQQRGSPQAVSPPPRGPGSPGIAAPRPGYPTPIAALNQSANGSLARPAPAAAPGGRTPPSGGPPNLRIEPPAPGSPYGPGSPYADGTPSPSGSPHPLGAPLTPITPVFARPQRSNTTDSANSVTFSETKGLIMRGDGEGTMPRPRGQKGGDQFWRRFSMVAKDPDEKHPSRWLSKAQGSNNNFTRWVWIVGIILVVCAAGGIGLGVYLSEQANAHYRPDAIGGSADEGTASLPVTTSTSNGAKGAIATSSSPHVSPTNTVARREPEAFEYVTAAVGHGHGHASRKRHNVARLEAELL</sequence>
<feature type="compositionally biased region" description="Low complexity" evidence="1">
    <location>
        <begin position="57"/>
        <end position="67"/>
    </location>
</feature>
<dbReference type="OrthoDB" id="3261666at2759"/>
<dbReference type="EMBL" id="JACAZH010000019">
    <property type="protein sequence ID" value="KAF7346590.1"/>
    <property type="molecule type" value="Genomic_DNA"/>
</dbReference>
<feature type="compositionally biased region" description="Polar residues" evidence="1">
    <location>
        <begin position="391"/>
        <end position="417"/>
    </location>
</feature>
<feature type="compositionally biased region" description="Polar residues" evidence="1">
    <location>
        <begin position="126"/>
        <end position="135"/>
    </location>
</feature>
<feature type="transmembrane region" description="Helical" evidence="2">
    <location>
        <begin position="345"/>
        <end position="367"/>
    </location>
</feature>
<organism evidence="3 4">
    <name type="scientific">Mycena sanguinolenta</name>
    <dbReference type="NCBI Taxonomy" id="230812"/>
    <lineage>
        <taxon>Eukaryota</taxon>
        <taxon>Fungi</taxon>
        <taxon>Dikarya</taxon>
        <taxon>Basidiomycota</taxon>
        <taxon>Agaricomycotina</taxon>
        <taxon>Agaricomycetes</taxon>
        <taxon>Agaricomycetidae</taxon>
        <taxon>Agaricales</taxon>
        <taxon>Marasmiineae</taxon>
        <taxon>Mycenaceae</taxon>
        <taxon>Mycena</taxon>
    </lineage>
</organism>
<dbReference type="AlphaFoldDB" id="A0A8H6XRA6"/>
<reference evidence="3" key="1">
    <citation type="submission" date="2020-05" db="EMBL/GenBank/DDBJ databases">
        <title>Mycena genomes resolve the evolution of fungal bioluminescence.</title>
        <authorList>
            <person name="Tsai I.J."/>
        </authorList>
    </citation>
    <scope>NUCLEOTIDE SEQUENCE</scope>
    <source>
        <strain evidence="3">160909Yilan</strain>
    </source>
</reference>
<comment type="caution">
    <text evidence="3">The sequence shown here is derived from an EMBL/GenBank/DDBJ whole genome shotgun (WGS) entry which is preliminary data.</text>
</comment>
<evidence type="ECO:0000313" key="3">
    <source>
        <dbReference type="EMBL" id="KAF7346590.1"/>
    </source>
</evidence>
<feature type="compositionally biased region" description="Polar residues" evidence="1">
    <location>
        <begin position="271"/>
        <end position="281"/>
    </location>
</feature>
<feature type="region of interest" description="Disordered" evidence="1">
    <location>
        <begin position="43"/>
        <end position="281"/>
    </location>
</feature>
<gene>
    <name evidence="3" type="ORF">MSAN_01887200</name>
</gene>